<evidence type="ECO:0000256" key="8">
    <source>
        <dbReference type="ARBA" id="ARBA00022741"/>
    </source>
</evidence>
<keyword evidence="12" id="KW-1278">Translocase</keyword>
<feature type="transmembrane region" description="Helical" evidence="22">
    <location>
        <begin position="801"/>
        <end position="821"/>
    </location>
</feature>
<dbReference type="FunFam" id="2.70.150.10:FF:000016">
    <property type="entry name" value="Calcium-transporting P-type ATPase putative"/>
    <property type="match status" value="1"/>
</dbReference>
<keyword evidence="16 22" id="KW-0472">Membrane</keyword>
<dbReference type="GO" id="GO:0005886">
    <property type="term" value="C:plasma membrane"/>
    <property type="evidence" value="ECO:0007669"/>
    <property type="project" value="UniProtKB-SubCell"/>
</dbReference>
<evidence type="ECO:0000256" key="16">
    <source>
        <dbReference type="ARBA" id="ARBA00023136"/>
    </source>
</evidence>
<keyword evidence="6 22" id="KW-0812">Transmembrane</keyword>
<evidence type="ECO:0000256" key="19">
    <source>
        <dbReference type="ARBA" id="ARBA00035029"/>
    </source>
</evidence>
<dbReference type="GO" id="GO:0046872">
    <property type="term" value="F:metal ion binding"/>
    <property type="evidence" value="ECO:0007669"/>
    <property type="project" value="UniProtKB-KW"/>
</dbReference>
<keyword evidence="10" id="KW-0460">Magnesium</keyword>
<comment type="cofactor">
    <cofactor evidence="1">
        <name>Mg(2+)</name>
        <dbReference type="ChEBI" id="CHEBI:18420"/>
    </cofactor>
</comment>
<evidence type="ECO:0000256" key="11">
    <source>
        <dbReference type="ARBA" id="ARBA00022958"/>
    </source>
</evidence>
<accession>A0A0L0H9U8</accession>
<feature type="transmembrane region" description="Helical" evidence="22">
    <location>
        <begin position="93"/>
        <end position="112"/>
    </location>
</feature>
<feature type="transmembrane region" description="Helical" evidence="22">
    <location>
        <begin position="319"/>
        <end position="343"/>
    </location>
</feature>
<dbReference type="GO" id="GO:0016887">
    <property type="term" value="F:ATP hydrolysis activity"/>
    <property type="evidence" value="ECO:0007669"/>
    <property type="project" value="InterPro"/>
</dbReference>
<keyword evidence="8" id="KW-0547">Nucleotide-binding</keyword>
<feature type="transmembrane region" description="Helical" evidence="22">
    <location>
        <begin position="997"/>
        <end position="1019"/>
    </location>
</feature>
<evidence type="ECO:0000256" key="9">
    <source>
        <dbReference type="ARBA" id="ARBA00022840"/>
    </source>
</evidence>
<dbReference type="STRING" id="645134.A0A0L0H9U8"/>
<keyword evidence="25" id="KW-1185">Reference proteome</keyword>
<evidence type="ECO:0000256" key="6">
    <source>
        <dbReference type="ARBA" id="ARBA00022692"/>
    </source>
</evidence>
<evidence type="ECO:0000256" key="18">
    <source>
        <dbReference type="ARBA" id="ARBA00035017"/>
    </source>
</evidence>
<dbReference type="InterPro" id="IPR023298">
    <property type="entry name" value="ATPase_P-typ_TM_dom_sf"/>
</dbReference>
<dbReference type="InterPro" id="IPR018303">
    <property type="entry name" value="ATPase_P-typ_P_site"/>
</dbReference>
<dbReference type="SUPFAM" id="SSF81665">
    <property type="entry name" value="Calcium ATPase, transmembrane domain M"/>
    <property type="match status" value="1"/>
</dbReference>
<dbReference type="InterPro" id="IPR006068">
    <property type="entry name" value="ATPase_P-typ_cation-transptr_C"/>
</dbReference>
<sequence length="1041" mass="112946">MAAKKQLNQAGDDGLRNDTYLLDVEEVVQHLDTNLEKGLTADEAQKRISKYGENTLGMDAGVSIWKVFIANLINPMNFVLILALALSCIVKDWVQASVLAVVIATNTAIGFAQEYSSENTMAALKKLSAPTATVYRSGKPETISSREVVPGDIVAVEEGDQIPADLRLFEVVNLEIDEMLLTGESMPVRKIADPLVAPSDGYISVGDRINLAFSSTTVTRGRGKGIVVATALRTEVGRIAKLLNDGGNAGGQEFEEKDDTTKGTILRFIRKLPGFKKTNKTPLQRTLDRMMFLLLAICVVLAVFVFWSNDWEWSESVALYAVAVGVAIIPEGLPAVVTVTMAVGVRSMAKQKAVVRKLVSLEAIGMVTNICSDKTGTLTEGKMTAKECWVAGQSLIVEGTSIDPTNGGVARDGKLLTTEDIEKDRVLNEYFSCAALCNQASLTAPEDPTSTDLSKTTWTGIGDPTEVALQVLAHRVHMGKPDLLEKLKCTFVAEMAFDPTLKRMTTIYAISNKEGTYQLKYHMKGALERVLECSTGYYDSEGNVQDMDNSIVERSQQAMEALADKGLRVLAIAHRDEQHGSKDLPVYDVVSDRHHVEQNMTFIGLVGIYDPPRATSASAVKVCGEAGIDVHMATGDHAKTATAIAQQIGILKPGQDHLVYTANRFDNMTDAEIDAMPQLPLVLARCSPETKVKLVAALHRRGKFVAMTGDGTNDAPALKSADVGIAMGLMGSDVAKEASEIVLTDDNFQSIVAAVREGRRIFANICKFSLNFLSGNVSEVISMVVGLAIRGSDGAAYFPMSAIQVLWLNMITSSPICLCLARELAAKDIMQHPPRGQRAIKEHQDRIDSGVDAGTAGPAPKANTSIFTKRFMVDVFFYGTLAGTLSLVSFIISLAAAPKGLHGYSGDLCAGHDYIESECKEVFQARGAAFMVLNTILLVHGWNCRREKESTLFGYDSHPKNNWALFWAIVGGFVITLLTLVIPGLNTKVFSQEMFGWEWGLVAASVVIFLAGSELYKLVKRNLARKRDLKRSVSHDSIEIA</sequence>
<evidence type="ECO:0000256" key="10">
    <source>
        <dbReference type="ARBA" id="ARBA00022842"/>
    </source>
</evidence>
<dbReference type="GeneID" id="27690012"/>
<dbReference type="Pfam" id="PF00122">
    <property type="entry name" value="E1-E2_ATPase"/>
    <property type="match status" value="1"/>
</dbReference>
<keyword evidence="15" id="KW-0406">Ion transport</keyword>
<dbReference type="EMBL" id="KQ257461">
    <property type="protein sequence ID" value="KNC98335.1"/>
    <property type="molecule type" value="Genomic_DNA"/>
</dbReference>
<dbReference type="InterPro" id="IPR036412">
    <property type="entry name" value="HAD-like_sf"/>
</dbReference>
<dbReference type="GO" id="GO:0005524">
    <property type="term" value="F:ATP binding"/>
    <property type="evidence" value="ECO:0007669"/>
    <property type="project" value="UniProtKB-KW"/>
</dbReference>
<feature type="domain" description="Cation-transporting P-type ATPase N-terminal" evidence="23">
    <location>
        <begin position="18"/>
        <end position="92"/>
    </location>
</feature>
<dbReference type="SFLD" id="SFLDG00002">
    <property type="entry name" value="C1.7:_P-type_atpase_like"/>
    <property type="match status" value="1"/>
</dbReference>
<gene>
    <name evidence="24" type="ORF">SPPG_06728</name>
</gene>
<dbReference type="EC" id="7.2.2.3" evidence="19"/>
<dbReference type="PANTHER" id="PTHR42861">
    <property type="entry name" value="CALCIUM-TRANSPORTING ATPASE"/>
    <property type="match status" value="1"/>
</dbReference>
<dbReference type="Gene3D" id="1.20.1110.10">
    <property type="entry name" value="Calcium-transporting ATPase, transmembrane domain"/>
    <property type="match status" value="2"/>
</dbReference>
<dbReference type="FunFam" id="3.40.50.1000:FF:000193">
    <property type="entry name" value="Plasma membrane calcium-transporting ATPase 2"/>
    <property type="match status" value="1"/>
</dbReference>
<evidence type="ECO:0000313" key="25">
    <source>
        <dbReference type="Proteomes" id="UP000053201"/>
    </source>
</evidence>
<feature type="transmembrane region" description="Helical" evidence="22">
    <location>
        <begin position="768"/>
        <end position="789"/>
    </location>
</feature>
<comment type="similarity">
    <text evidence="18">Belongs to the cation transport ATPase (P-type) (TC 3.A.3) family. Type IID subfamily.</text>
</comment>
<keyword evidence="4" id="KW-1003">Cell membrane</keyword>
<keyword evidence="13 22" id="KW-1133">Transmembrane helix</keyword>
<dbReference type="eggNOG" id="KOG0202">
    <property type="taxonomic scope" value="Eukaryota"/>
</dbReference>
<dbReference type="AlphaFoldDB" id="A0A0L0H9U8"/>
<dbReference type="InterPro" id="IPR044492">
    <property type="entry name" value="P_typ_ATPase_HD_dom"/>
</dbReference>
<comment type="catalytic activity">
    <reaction evidence="21">
        <text>Na(+)(in) + ATP + H2O = Na(+)(out) + ADP + phosphate + H(+)</text>
        <dbReference type="Rhea" id="RHEA:14633"/>
        <dbReference type="ChEBI" id="CHEBI:15377"/>
        <dbReference type="ChEBI" id="CHEBI:15378"/>
        <dbReference type="ChEBI" id="CHEBI:29101"/>
        <dbReference type="ChEBI" id="CHEBI:30616"/>
        <dbReference type="ChEBI" id="CHEBI:43474"/>
        <dbReference type="ChEBI" id="CHEBI:456216"/>
        <dbReference type="EC" id="7.2.2.3"/>
    </reaction>
    <physiologicalReaction direction="left-to-right" evidence="21">
        <dbReference type="Rhea" id="RHEA:14634"/>
    </physiologicalReaction>
</comment>
<dbReference type="PRINTS" id="PR00120">
    <property type="entry name" value="HATPASE"/>
</dbReference>
<dbReference type="SFLD" id="SFLDF00027">
    <property type="entry name" value="p-type_atpase"/>
    <property type="match status" value="1"/>
</dbReference>
<reference evidence="24 25" key="1">
    <citation type="submission" date="2009-08" db="EMBL/GenBank/DDBJ databases">
        <title>The Genome Sequence of Spizellomyces punctatus strain DAOM BR117.</title>
        <authorList>
            <consortium name="The Broad Institute Genome Sequencing Platform"/>
            <person name="Russ C."/>
            <person name="Cuomo C."/>
            <person name="Shea T."/>
            <person name="Young S.K."/>
            <person name="Zeng Q."/>
            <person name="Koehrsen M."/>
            <person name="Haas B."/>
            <person name="Borodovsky M."/>
            <person name="Guigo R."/>
            <person name="Alvarado L."/>
            <person name="Berlin A."/>
            <person name="Bochicchio J."/>
            <person name="Borenstein D."/>
            <person name="Chapman S."/>
            <person name="Chen Z."/>
            <person name="Engels R."/>
            <person name="Freedman E."/>
            <person name="Gellesch M."/>
            <person name="Goldberg J."/>
            <person name="Griggs A."/>
            <person name="Gujja S."/>
            <person name="Heiman D."/>
            <person name="Hepburn T."/>
            <person name="Howarth C."/>
            <person name="Jen D."/>
            <person name="Larson L."/>
            <person name="Lewis B."/>
            <person name="Mehta T."/>
            <person name="Park D."/>
            <person name="Pearson M."/>
            <person name="Roberts A."/>
            <person name="Saif S."/>
            <person name="Shenoy N."/>
            <person name="Sisk P."/>
            <person name="Stolte C."/>
            <person name="Sykes S."/>
            <person name="Thomson T."/>
            <person name="Walk T."/>
            <person name="White J."/>
            <person name="Yandava C."/>
            <person name="Burger G."/>
            <person name="Gray M.W."/>
            <person name="Holland P.W.H."/>
            <person name="King N."/>
            <person name="Lang F.B.F."/>
            <person name="Roger A.J."/>
            <person name="Ruiz-Trillo I."/>
            <person name="Lander E."/>
            <person name="Nusbaum C."/>
        </authorList>
    </citation>
    <scope>NUCLEOTIDE SEQUENCE [LARGE SCALE GENOMIC DNA]</scope>
    <source>
        <strain evidence="24 25">DAOM BR117</strain>
    </source>
</reference>
<evidence type="ECO:0000256" key="15">
    <source>
        <dbReference type="ARBA" id="ARBA00023065"/>
    </source>
</evidence>
<dbReference type="InterPro" id="IPR023214">
    <property type="entry name" value="HAD_sf"/>
</dbReference>
<evidence type="ECO:0000256" key="13">
    <source>
        <dbReference type="ARBA" id="ARBA00022989"/>
    </source>
</evidence>
<protein>
    <recommendedName>
        <fullName evidence="19">P-type Na(+) transporter</fullName>
        <ecNumber evidence="19">7.2.2.3</ecNumber>
    </recommendedName>
</protein>
<evidence type="ECO:0000256" key="2">
    <source>
        <dbReference type="ARBA" id="ARBA00004651"/>
    </source>
</evidence>
<proteinExistence type="inferred from homology"/>
<dbReference type="SFLD" id="SFLDS00003">
    <property type="entry name" value="Haloacid_Dehalogenase"/>
    <property type="match status" value="1"/>
</dbReference>
<feature type="transmembrane region" description="Helical" evidence="22">
    <location>
        <begin position="963"/>
        <end position="985"/>
    </location>
</feature>
<dbReference type="RefSeq" id="XP_016606375.1">
    <property type="nucleotide sequence ID" value="XM_016754928.1"/>
</dbReference>
<evidence type="ECO:0000256" key="17">
    <source>
        <dbReference type="ARBA" id="ARBA00023201"/>
    </source>
</evidence>
<evidence type="ECO:0000256" key="12">
    <source>
        <dbReference type="ARBA" id="ARBA00022967"/>
    </source>
</evidence>
<dbReference type="SMART" id="SM00831">
    <property type="entry name" value="Cation_ATPase_N"/>
    <property type="match status" value="1"/>
</dbReference>
<evidence type="ECO:0000256" key="21">
    <source>
        <dbReference type="ARBA" id="ARBA00049499"/>
    </source>
</evidence>
<evidence type="ECO:0000256" key="1">
    <source>
        <dbReference type="ARBA" id="ARBA00001946"/>
    </source>
</evidence>
<dbReference type="Gene3D" id="3.40.50.1000">
    <property type="entry name" value="HAD superfamily/HAD-like"/>
    <property type="match status" value="1"/>
</dbReference>
<dbReference type="NCBIfam" id="TIGR01494">
    <property type="entry name" value="ATPase_P-type"/>
    <property type="match status" value="3"/>
</dbReference>
<dbReference type="SUPFAM" id="SSF81660">
    <property type="entry name" value="Metal cation-transporting ATPase, ATP-binding domain N"/>
    <property type="match status" value="1"/>
</dbReference>
<dbReference type="Pfam" id="PF13246">
    <property type="entry name" value="Cation_ATPase"/>
    <property type="match status" value="1"/>
</dbReference>
<keyword evidence="11" id="KW-0630">Potassium</keyword>
<evidence type="ECO:0000313" key="24">
    <source>
        <dbReference type="EMBL" id="KNC98335.1"/>
    </source>
</evidence>
<dbReference type="InterPro" id="IPR059000">
    <property type="entry name" value="ATPase_P-type_domA"/>
</dbReference>
<dbReference type="GO" id="GO:0006813">
    <property type="term" value="P:potassium ion transport"/>
    <property type="evidence" value="ECO:0007669"/>
    <property type="project" value="UniProtKB-KW"/>
</dbReference>
<dbReference type="GO" id="GO:0008554">
    <property type="term" value="F:P-type sodium transporter activity"/>
    <property type="evidence" value="ECO:0007669"/>
    <property type="project" value="UniProtKB-EC"/>
</dbReference>
<dbReference type="InterPro" id="IPR004014">
    <property type="entry name" value="ATPase_P-typ_cation-transptr_N"/>
</dbReference>
<evidence type="ECO:0000256" key="20">
    <source>
        <dbReference type="ARBA" id="ARBA00048599"/>
    </source>
</evidence>
<dbReference type="Pfam" id="PF00689">
    <property type="entry name" value="Cation_ATPase_C"/>
    <property type="match status" value="2"/>
</dbReference>
<dbReference type="InterPro" id="IPR001757">
    <property type="entry name" value="P_typ_ATPase"/>
</dbReference>
<feature type="transmembrane region" description="Helical" evidence="22">
    <location>
        <begin position="875"/>
        <end position="897"/>
    </location>
</feature>
<keyword evidence="5" id="KW-0633">Potassium transport</keyword>
<feature type="transmembrane region" description="Helical" evidence="22">
    <location>
        <begin position="290"/>
        <end position="307"/>
    </location>
</feature>
<dbReference type="Pfam" id="PF00690">
    <property type="entry name" value="Cation_ATPase_N"/>
    <property type="match status" value="1"/>
</dbReference>
<keyword evidence="14" id="KW-0915">Sodium</keyword>
<dbReference type="Gene3D" id="2.70.150.10">
    <property type="entry name" value="Calcium-transporting ATPase, cytoplasmic transduction domain A"/>
    <property type="match status" value="1"/>
</dbReference>
<dbReference type="SUPFAM" id="SSF81653">
    <property type="entry name" value="Calcium ATPase, transduction domain A"/>
    <property type="match status" value="1"/>
</dbReference>
<keyword evidence="3" id="KW-0813">Transport</keyword>
<dbReference type="Gene3D" id="3.40.1110.10">
    <property type="entry name" value="Calcium-transporting ATPase, cytoplasmic domain N"/>
    <property type="match status" value="1"/>
</dbReference>
<dbReference type="InterPro" id="IPR023299">
    <property type="entry name" value="ATPase_P-typ_cyto_dom_N"/>
</dbReference>
<name>A0A0L0H9U8_SPIPD</name>
<dbReference type="InterPro" id="IPR008250">
    <property type="entry name" value="ATPase_P-typ_transduc_dom_A_sf"/>
</dbReference>
<dbReference type="Proteomes" id="UP000053201">
    <property type="component" value="Unassembled WGS sequence"/>
</dbReference>
<dbReference type="SUPFAM" id="SSF56784">
    <property type="entry name" value="HAD-like"/>
    <property type="match status" value="1"/>
</dbReference>
<evidence type="ECO:0000256" key="3">
    <source>
        <dbReference type="ARBA" id="ARBA00022448"/>
    </source>
</evidence>
<dbReference type="OrthoDB" id="116380at2759"/>
<feature type="transmembrane region" description="Helical" evidence="22">
    <location>
        <begin position="923"/>
        <end position="942"/>
    </location>
</feature>
<dbReference type="InParanoid" id="A0A0L0H9U8"/>
<keyword evidence="7" id="KW-0479">Metal-binding</keyword>
<organism evidence="24 25">
    <name type="scientific">Spizellomyces punctatus (strain DAOM BR117)</name>
    <dbReference type="NCBI Taxonomy" id="645134"/>
    <lineage>
        <taxon>Eukaryota</taxon>
        <taxon>Fungi</taxon>
        <taxon>Fungi incertae sedis</taxon>
        <taxon>Chytridiomycota</taxon>
        <taxon>Chytridiomycota incertae sedis</taxon>
        <taxon>Chytridiomycetes</taxon>
        <taxon>Spizellomycetales</taxon>
        <taxon>Spizellomycetaceae</taxon>
        <taxon>Spizellomyces</taxon>
    </lineage>
</organism>
<keyword evidence="17" id="KW-0739">Sodium transport</keyword>
<dbReference type="InterPro" id="IPR006414">
    <property type="entry name" value="P-type_ATPase_IID"/>
</dbReference>
<evidence type="ECO:0000256" key="5">
    <source>
        <dbReference type="ARBA" id="ARBA00022538"/>
    </source>
</evidence>
<dbReference type="NCBIfam" id="TIGR01523">
    <property type="entry name" value="ATPase-IID_K-Na"/>
    <property type="match status" value="1"/>
</dbReference>
<feature type="transmembrane region" description="Helical" evidence="22">
    <location>
        <begin position="67"/>
        <end position="87"/>
    </location>
</feature>
<dbReference type="PRINTS" id="PR00119">
    <property type="entry name" value="CATATPASE"/>
</dbReference>
<evidence type="ECO:0000256" key="14">
    <source>
        <dbReference type="ARBA" id="ARBA00023053"/>
    </source>
</evidence>
<evidence type="ECO:0000259" key="23">
    <source>
        <dbReference type="SMART" id="SM00831"/>
    </source>
</evidence>
<dbReference type="VEuPathDB" id="FungiDB:SPPG_06728"/>
<evidence type="ECO:0000256" key="4">
    <source>
        <dbReference type="ARBA" id="ARBA00022475"/>
    </source>
</evidence>
<dbReference type="PROSITE" id="PS00154">
    <property type="entry name" value="ATPASE_E1_E2"/>
    <property type="match status" value="1"/>
</dbReference>
<evidence type="ECO:0000256" key="22">
    <source>
        <dbReference type="SAM" id="Phobius"/>
    </source>
</evidence>
<comment type="catalytic activity">
    <reaction evidence="20">
        <text>K(+)(in) + ATP + H2O = K(+)(out) + ADP + phosphate + H(+)</text>
        <dbReference type="Rhea" id="RHEA:75815"/>
        <dbReference type="ChEBI" id="CHEBI:15377"/>
        <dbReference type="ChEBI" id="CHEBI:15378"/>
        <dbReference type="ChEBI" id="CHEBI:29103"/>
        <dbReference type="ChEBI" id="CHEBI:30616"/>
        <dbReference type="ChEBI" id="CHEBI:43474"/>
        <dbReference type="ChEBI" id="CHEBI:456216"/>
    </reaction>
</comment>
<dbReference type="OMA" id="NGQEYSM"/>
<evidence type="ECO:0000256" key="7">
    <source>
        <dbReference type="ARBA" id="ARBA00022723"/>
    </source>
</evidence>
<comment type="subcellular location">
    <subcellularLocation>
        <location evidence="2">Cell membrane</location>
        <topology evidence="2">Multi-pass membrane protein</topology>
    </subcellularLocation>
</comment>
<keyword evidence="9" id="KW-0067">ATP-binding</keyword>